<evidence type="ECO:0000313" key="10">
    <source>
        <dbReference type="Proteomes" id="UP000190042"/>
    </source>
</evidence>
<comment type="similarity">
    <text evidence="2">Belongs to the BCCT transporter (TC 2.A.15) family.</text>
</comment>
<dbReference type="AlphaFoldDB" id="A0A1T4YHV9"/>
<keyword evidence="5 8" id="KW-0812">Transmembrane</keyword>
<dbReference type="Proteomes" id="UP000190042">
    <property type="component" value="Unassembled WGS sequence"/>
</dbReference>
<evidence type="ECO:0000256" key="6">
    <source>
        <dbReference type="ARBA" id="ARBA00022989"/>
    </source>
</evidence>
<dbReference type="GO" id="GO:0022857">
    <property type="term" value="F:transmembrane transporter activity"/>
    <property type="evidence" value="ECO:0007669"/>
    <property type="project" value="InterPro"/>
</dbReference>
<feature type="transmembrane region" description="Helical" evidence="8">
    <location>
        <begin position="154"/>
        <end position="176"/>
    </location>
</feature>
<organism evidence="9 10">
    <name type="scientific">Sporosarcina newyorkensis</name>
    <dbReference type="NCBI Taxonomy" id="759851"/>
    <lineage>
        <taxon>Bacteria</taxon>
        <taxon>Bacillati</taxon>
        <taxon>Bacillota</taxon>
        <taxon>Bacilli</taxon>
        <taxon>Bacillales</taxon>
        <taxon>Caryophanaceae</taxon>
        <taxon>Sporosarcina</taxon>
    </lineage>
</organism>
<gene>
    <name evidence="9" type="ORF">SAMN04244570_2719</name>
</gene>
<evidence type="ECO:0000256" key="5">
    <source>
        <dbReference type="ARBA" id="ARBA00022692"/>
    </source>
</evidence>
<accession>A0A1T4YHV9</accession>
<keyword evidence="3" id="KW-0813">Transport</keyword>
<comment type="subcellular location">
    <subcellularLocation>
        <location evidence="1">Cell membrane</location>
        <topology evidence="1">Multi-pass membrane protein</topology>
    </subcellularLocation>
</comment>
<feature type="transmembrane region" description="Helical" evidence="8">
    <location>
        <begin position="365"/>
        <end position="390"/>
    </location>
</feature>
<evidence type="ECO:0000256" key="8">
    <source>
        <dbReference type="SAM" id="Phobius"/>
    </source>
</evidence>
<evidence type="ECO:0000256" key="3">
    <source>
        <dbReference type="ARBA" id="ARBA00022448"/>
    </source>
</evidence>
<dbReference type="PANTHER" id="PTHR30047">
    <property type="entry name" value="HIGH-AFFINITY CHOLINE TRANSPORT PROTEIN-RELATED"/>
    <property type="match status" value="1"/>
</dbReference>
<dbReference type="PANTHER" id="PTHR30047:SF7">
    <property type="entry name" value="HIGH-AFFINITY CHOLINE TRANSPORT PROTEIN"/>
    <property type="match status" value="1"/>
</dbReference>
<evidence type="ECO:0000256" key="4">
    <source>
        <dbReference type="ARBA" id="ARBA00022475"/>
    </source>
</evidence>
<feature type="transmembrane region" description="Helical" evidence="8">
    <location>
        <begin position="278"/>
        <end position="300"/>
    </location>
</feature>
<feature type="transmembrane region" description="Helical" evidence="8">
    <location>
        <begin position="425"/>
        <end position="445"/>
    </location>
</feature>
<keyword evidence="4" id="KW-1003">Cell membrane</keyword>
<evidence type="ECO:0000256" key="1">
    <source>
        <dbReference type="ARBA" id="ARBA00004651"/>
    </source>
</evidence>
<evidence type="ECO:0000313" key="9">
    <source>
        <dbReference type="EMBL" id="SKB01417.1"/>
    </source>
</evidence>
<feature type="transmembrane region" description="Helical" evidence="8">
    <location>
        <begin position="22"/>
        <end position="43"/>
    </location>
</feature>
<dbReference type="RefSeq" id="WP_078817986.1">
    <property type="nucleotide sequence ID" value="NZ_FUYJ01000005.1"/>
</dbReference>
<dbReference type="GO" id="GO:0005886">
    <property type="term" value="C:plasma membrane"/>
    <property type="evidence" value="ECO:0007669"/>
    <property type="project" value="UniProtKB-SubCell"/>
</dbReference>
<dbReference type="InterPro" id="IPR000060">
    <property type="entry name" value="BCCT_transptr"/>
</dbReference>
<dbReference type="EMBL" id="FUYJ01000005">
    <property type="protein sequence ID" value="SKB01417.1"/>
    <property type="molecule type" value="Genomic_DNA"/>
</dbReference>
<feature type="transmembrane region" description="Helical" evidence="8">
    <location>
        <begin position="495"/>
        <end position="515"/>
    </location>
</feature>
<keyword evidence="10" id="KW-1185">Reference proteome</keyword>
<protein>
    <submittedName>
        <fullName evidence="9">Choline/glycine/proline betaine transport protein</fullName>
    </submittedName>
</protein>
<evidence type="ECO:0000256" key="7">
    <source>
        <dbReference type="ARBA" id="ARBA00023136"/>
    </source>
</evidence>
<feature type="transmembrane region" description="Helical" evidence="8">
    <location>
        <begin position="246"/>
        <end position="266"/>
    </location>
</feature>
<proteinExistence type="inferred from homology"/>
<keyword evidence="6 8" id="KW-1133">Transmembrane helix</keyword>
<name>A0A1T4YHV9_9BACL</name>
<evidence type="ECO:0000256" key="2">
    <source>
        <dbReference type="ARBA" id="ARBA00005658"/>
    </source>
</evidence>
<feature type="transmembrane region" description="Helical" evidence="8">
    <location>
        <begin position="63"/>
        <end position="81"/>
    </location>
</feature>
<feature type="transmembrane region" description="Helical" evidence="8">
    <location>
        <begin position="205"/>
        <end position="226"/>
    </location>
</feature>
<dbReference type="Pfam" id="PF02028">
    <property type="entry name" value="BCCT"/>
    <property type="match status" value="1"/>
</dbReference>
<reference evidence="10" key="1">
    <citation type="submission" date="2017-02" db="EMBL/GenBank/DDBJ databases">
        <authorList>
            <person name="Varghese N."/>
            <person name="Submissions S."/>
        </authorList>
    </citation>
    <scope>NUCLEOTIDE SEQUENCE [LARGE SCALE GENOMIC DNA]</scope>
    <source>
        <strain evidence="10">DSM 23966</strain>
    </source>
</reference>
<sequence>MTSKYVDRGNIIKVRSSRKPKVFTPIFIISASITAFFSIFSLVNPVALAKVMTFIQTIFATQYGWMAMLIPILCMGFLVAIGVSKYGKIVIGGQDAKPDYNIFSWLAMLFTSSIGIGIIYFGVNEPLYAYYLSPSSTEAPNQMVAAREAMGTALYHWGISVWAIFSVAGLIMAYFVSKHKIRYLPGDVIEKSFGNRKWVPLTKNIMNVLAVVCSAMTIAATIGLGSVQISTGINQVGNLNASLTGILPYIVLFILLSVCIFAATTKKAGKGMQVLGDWNVYLAIAILIFGMLFGPTRYIINQAVQLTGTYIAQLIPRNFDMFLFSNDLTYSTTWDVANNMWWISWTPFMGVFIASISKGRTVRQFAFATMTIPVLFMLLWHSTFGGIALLDAVLGTGDIAKNAMESPEVTFFAILATMPWSKLTFIATIILLIMFISTTVTSAALSLARMTDYEGKEASRVRSSVWVILMGIIALTGIFATTLGGNDALNAVKSLATTLSYPYIFFFILMMTGFIKQLMKDKPQV</sequence>
<feature type="transmembrane region" description="Helical" evidence="8">
    <location>
        <begin position="340"/>
        <end position="358"/>
    </location>
</feature>
<feature type="transmembrane region" description="Helical" evidence="8">
    <location>
        <begin position="102"/>
        <end position="123"/>
    </location>
</feature>
<feature type="transmembrane region" description="Helical" evidence="8">
    <location>
        <begin position="465"/>
        <end position="483"/>
    </location>
</feature>
<keyword evidence="7 8" id="KW-0472">Membrane</keyword>